<evidence type="ECO:0000313" key="8">
    <source>
        <dbReference type="EMBL" id="GGY77790.1"/>
    </source>
</evidence>
<comment type="subcellular location">
    <subcellularLocation>
        <location evidence="1">Cell outer membrane</location>
    </subcellularLocation>
</comment>
<dbReference type="Gene3D" id="3.30.1330.60">
    <property type="entry name" value="OmpA-like domain"/>
    <property type="match status" value="1"/>
</dbReference>
<evidence type="ECO:0000256" key="4">
    <source>
        <dbReference type="PROSITE-ProRule" id="PRU00473"/>
    </source>
</evidence>
<dbReference type="EMBL" id="BMYZ01000002">
    <property type="protein sequence ID" value="GGY77790.1"/>
    <property type="molecule type" value="Genomic_DNA"/>
</dbReference>
<proteinExistence type="predicted"/>
<feature type="coiled-coil region" evidence="5">
    <location>
        <begin position="91"/>
        <end position="151"/>
    </location>
</feature>
<evidence type="ECO:0000256" key="6">
    <source>
        <dbReference type="SAM" id="SignalP"/>
    </source>
</evidence>
<dbReference type="PRINTS" id="PR01021">
    <property type="entry name" value="OMPADOMAIN"/>
</dbReference>
<evidence type="ECO:0000313" key="9">
    <source>
        <dbReference type="Proteomes" id="UP000619761"/>
    </source>
</evidence>
<evidence type="ECO:0000259" key="7">
    <source>
        <dbReference type="PROSITE" id="PS51123"/>
    </source>
</evidence>
<dbReference type="Proteomes" id="UP000619761">
    <property type="component" value="Unassembled WGS sequence"/>
</dbReference>
<dbReference type="InterPro" id="IPR036737">
    <property type="entry name" value="OmpA-like_sf"/>
</dbReference>
<dbReference type="InterPro" id="IPR006665">
    <property type="entry name" value="OmpA-like"/>
</dbReference>
<dbReference type="Pfam" id="PF00691">
    <property type="entry name" value="OmpA"/>
    <property type="match status" value="1"/>
</dbReference>
<evidence type="ECO:0000256" key="2">
    <source>
        <dbReference type="ARBA" id="ARBA00023136"/>
    </source>
</evidence>
<dbReference type="InterPro" id="IPR006690">
    <property type="entry name" value="OMPA-like_CS"/>
</dbReference>
<dbReference type="PANTHER" id="PTHR30329:SF21">
    <property type="entry name" value="LIPOPROTEIN YIAD-RELATED"/>
    <property type="match status" value="1"/>
</dbReference>
<comment type="caution">
    <text evidence="8">The sequence shown here is derived from an EMBL/GenBank/DDBJ whole genome shotgun (WGS) entry which is preliminary data.</text>
</comment>
<keyword evidence="6" id="KW-0732">Signal</keyword>
<dbReference type="InterPro" id="IPR050330">
    <property type="entry name" value="Bact_OuterMem_StrucFunc"/>
</dbReference>
<keyword evidence="3" id="KW-0998">Cell outer membrane</keyword>
<feature type="chain" id="PRO_5045906443" evidence="6">
    <location>
        <begin position="29"/>
        <end position="274"/>
    </location>
</feature>
<evidence type="ECO:0000256" key="3">
    <source>
        <dbReference type="ARBA" id="ARBA00023237"/>
    </source>
</evidence>
<dbReference type="CDD" id="cd07185">
    <property type="entry name" value="OmpA_C-like"/>
    <property type="match status" value="1"/>
</dbReference>
<dbReference type="PANTHER" id="PTHR30329">
    <property type="entry name" value="STATOR ELEMENT OF FLAGELLAR MOTOR COMPLEX"/>
    <property type="match status" value="1"/>
</dbReference>
<organism evidence="8 9">
    <name type="scientific">Cellvibrio zantedeschiae</name>
    <dbReference type="NCBI Taxonomy" id="1237077"/>
    <lineage>
        <taxon>Bacteria</taxon>
        <taxon>Pseudomonadati</taxon>
        <taxon>Pseudomonadota</taxon>
        <taxon>Gammaproteobacteria</taxon>
        <taxon>Cellvibrionales</taxon>
        <taxon>Cellvibrionaceae</taxon>
        <taxon>Cellvibrio</taxon>
    </lineage>
</organism>
<feature type="signal peptide" evidence="6">
    <location>
        <begin position="1"/>
        <end position="28"/>
    </location>
</feature>
<keyword evidence="5" id="KW-0175">Coiled coil</keyword>
<evidence type="ECO:0000256" key="1">
    <source>
        <dbReference type="ARBA" id="ARBA00004442"/>
    </source>
</evidence>
<evidence type="ECO:0000256" key="5">
    <source>
        <dbReference type="SAM" id="Coils"/>
    </source>
</evidence>
<dbReference type="InterPro" id="IPR006664">
    <property type="entry name" value="OMP_bac"/>
</dbReference>
<feature type="domain" description="OmpA-like" evidence="7">
    <location>
        <begin position="153"/>
        <end position="270"/>
    </location>
</feature>
<dbReference type="InterPro" id="IPR025511">
    <property type="entry name" value="DUF4398"/>
</dbReference>
<dbReference type="Pfam" id="PF14346">
    <property type="entry name" value="DUF4398"/>
    <property type="match status" value="1"/>
</dbReference>
<dbReference type="SUPFAM" id="SSF103088">
    <property type="entry name" value="OmpA-like"/>
    <property type="match status" value="1"/>
</dbReference>
<dbReference type="PROSITE" id="PS51257">
    <property type="entry name" value="PROKAR_LIPOPROTEIN"/>
    <property type="match status" value="1"/>
</dbReference>
<dbReference type="PROSITE" id="PS01068">
    <property type="entry name" value="OMPA_1"/>
    <property type="match status" value="1"/>
</dbReference>
<dbReference type="RefSeq" id="WP_189418742.1">
    <property type="nucleotide sequence ID" value="NZ_BMYZ01000002.1"/>
</dbReference>
<dbReference type="PROSITE" id="PS51123">
    <property type="entry name" value="OMPA_2"/>
    <property type="match status" value="1"/>
</dbReference>
<accession>A0ABQ3B3I4</accession>
<keyword evidence="2 4" id="KW-0472">Membrane</keyword>
<name>A0ABQ3B3I4_9GAMM</name>
<reference evidence="9" key="1">
    <citation type="journal article" date="2019" name="Int. J. Syst. Evol. Microbiol.">
        <title>The Global Catalogue of Microorganisms (GCM) 10K type strain sequencing project: providing services to taxonomists for standard genome sequencing and annotation.</title>
        <authorList>
            <consortium name="The Broad Institute Genomics Platform"/>
            <consortium name="The Broad Institute Genome Sequencing Center for Infectious Disease"/>
            <person name="Wu L."/>
            <person name="Ma J."/>
        </authorList>
    </citation>
    <scope>NUCLEOTIDE SEQUENCE [LARGE SCALE GENOMIC DNA]</scope>
    <source>
        <strain evidence="9">KCTC 32239</strain>
    </source>
</reference>
<sequence>MNRLIYAGKFISAVALSLVLFSSCSSTPKIPPEVAAVRSKLSTLQSDPQLANRAPVAFKEAETAVQAAEKVPKDDALLDHLVWVADHKIDIAAAQAQTRYLEDQRKELAEAREKARLDSRTQEADAARADAEQARRQAEELQRQIAELNAKTTERGLVVTLGDVLFETGKSDLKEGSIVNISKLSAFLTQYPDRTVTIEGHTDSVGSEDYNLGLSQRRANAVQQFLVSQGIAPNRLSATGKGENFPVASNETSSGRQMNRRVEVIIANTKSAVQ</sequence>
<protein>
    <submittedName>
        <fullName evidence="8">Porin</fullName>
    </submittedName>
</protein>
<keyword evidence="9" id="KW-1185">Reference proteome</keyword>
<gene>
    <name evidence="8" type="primary">lptF</name>
    <name evidence="8" type="ORF">GCM10011613_22960</name>
</gene>